<evidence type="ECO:0000313" key="2">
    <source>
        <dbReference type="Proteomes" id="UP000596742"/>
    </source>
</evidence>
<accession>A0A8B6FEU3</accession>
<organism evidence="1 2">
    <name type="scientific">Mytilus galloprovincialis</name>
    <name type="common">Mediterranean mussel</name>
    <dbReference type="NCBI Taxonomy" id="29158"/>
    <lineage>
        <taxon>Eukaryota</taxon>
        <taxon>Metazoa</taxon>
        <taxon>Spiralia</taxon>
        <taxon>Lophotrochozoa</taxon>
        <taxon>Mollusca</taxon>
        <taxon>Bivalvia</taxon>
        <taxon>Autobranchia</taxon>
        <taxon>Pteriomorphia</taxon>
        <taxon>Mytilida</taxon>
        <taxon>Mytiloidea</taxon>
        <taxon>Mytilidae</taxon>
        <taxon>Mytilinae</taxon>
        <taxon>Mytilus</taxon>
    </lineage>
</organism>
<gene>
    <name evidence="1" type="ORF">MGAL_10B085553</name>
</gene>
<keyword evidence="2" id="KW-1185">Reference proteome</keyword>
<proteinExistence type="predicted"/>
<protein>
    <submittedName>
        <fullName evidence="1">Uncharacterized protein</fullName>
    </submittedName>
</protein>
<dbReference type="OrthoDB" id="6070753at2759"/>
<dbReference type="AlphaFoldDB" id="A0A8B6FEU3"/>
<dbReference type="EMBL" id="UYJE01006618">
    <property type="protein sequence ID" value="VDI47520.1"/>
    <property type="molecule type" value="Genomic_DNA"/>
</dbReference>
<comment type="caution">
    <text evidence="1">The sequence shown here is derived from an EMBL/GenBank/DDBJ whole genome shotgun (WGS) entry which is preliminary data.</text>
</comment>
<evidence type="ECO:0000313" key="1">
    <source>
        <dbReference type="EMBL" id="VDI47520.1"/>
    </source>
</evidence>
<reference evidence="1" key="1">
    <citation type="submission" date="2018-11" db="EMBL/GenBank/DDBJ databases">
        <authorList>
            <person name="Alioto T."/>
            <person name="Alioto T."/>
        </authorList>
    </citation>
    <scope>NUCLEOTIDE SEQUENCE</scope>
</reference>
<dbReference type="Proteomes" id="UP000596742">
    <property type="component" value="Unassembled WGS sequence"/>
</dbReference>
<sequence>MIDDLYKDARSSVKLNGENSNAFNIEKGARKGGTLSVDLNKVYVNDLLNEICNTGFGAHIGIINCSAPSCADDLTTTSNSQEMPIVDKTTHVGIQRLNCNTQLVTAEENIKKARRALYSLMASGLHGENGLDRSTSISTFRTYVMPILLYGVDVVMTNSKSLKILQSFYKKTIKQISSLPISTADRAIYLLSGLLPVNAEVDIKI</sequence>
<name>A0A8B6FEU3_MYTGA</name>